<reference evidence="3" key="2">
    <citation type="journal article" date="2024" name="Nature">
        <title>Anoxygenic phototroph of the Chloroflexota uses a type I reaction centre.</title>
        <authorList>
            <person name="Tsuji J.M."/>
            <person name="Shaw N.A."/>
            <person name="Nagashima S."/>
            <person name="Venkiteswaran J.J."/>
            <person name="Schiff S.L."/>
            <person name="Watanabe T."/>
            <person name="Fukui M."/>
            <person name="Hanada S."/>
            <person name="Tank M."/>
            <person name="Neufeld J.D."/>
        </authorList>
    </citation>
    <scope>NUCLEOTIDE SEQUENCE</scope>
    <source>
        <strain evidence="3">L227-S17</strain>
        <plasmid evidence="3 5">unnamed3</plasmid>
    </source>
</reference>
<dbReference type="InterPro" id="IPR010093">
    <property type="entry name" value="SinI_DNA-bd"/>
</dbReference>
<gene>
    <name evidence="2" type="ORF">HXX08_24955</name>
    <name evidence="3" type="ORF">OZ401_005114</name>
</gene>
<evidence type="ECO:0000259" key="1">
    <source>
        <dbReference type="Pfam" id="PF12728"/>
    </source>
</evidence>
<feature type="domain" description="Helix-turn-helix" evidence="1">
    <location>
        <begin position="3"/>
        <end position="55"/>
    </location>
</feature>
<proteinExistence type="predicted"/>
<evidence type="ECO:0000313" key="5">
    <source>
        <dbReference type="Proteomes" id="UP001431572"/>
    </source>
</evidence>
<name>A0A8T7MAE0_9CHLR</name>
<dbReference type="Pfam" id="PF12728">
    <property type="entry name" value="HTH_17"/>
    <property type="match status" value="1"/>
</dbReference>
<dbReference type="InterPro" id="IPR009061">
    <property type="entry name" value="DNA-bd_dom_put_sf"/>
</dbReference>
<dbReference type="SUPFAM" id="SSF46955">
    <property type="entry name" value="Putative DNA-binding domain"/>
    <property type="match status" value="1"/>
</dbReference>
<dbReference type="RefSeq" id="WP_341472298.1">
    <property type="nucleotide sequence ID" value="NZ_CP128403.1"/>
</dbReference>
<dbReference type="EMBL" id="JACATZ010000004">
    <property type="protein sequence ID" value="NWJ49120.1"/>
    <property type="molecule type" value="Genomic_DNA"/>
</dbReference>
<dbReference type="InterPro" id="IPR041657">
    <property type="entry name" value="HTH_17"/>
</dbReference>
<dbReference type="EMBL" id="CP128403">
    <property type="protein sequence ID" value="WJW70430.1"/>
    <property type="molecule type" value="Genomic_DNA"/>
</dbReference>
<reference evidence="2 4" key="1">
    <citation type="submission" date="2020-06" db="EMBL/GenBank/DDBJ databases">
        <title>Anoxygenic phototrophic Chloroflexota member uses a Type I reaction center.</title>
        <authorList>
            <person name="Tsuji J.M."/>
            <person name="Shaw N.A."/>
            <person name="Nagashima S."/>
            <person name="Venkiteswaran J."/>
            <person name="Schiff S.L."/>
            <person name="Hanada S."/>
            <person name="Tank M."/>
            <person name="Neufeld J.D."/>
        </authorList>
    </citation>
    <scope>NUCLEOTIDE SEQUENCE [LARGE SCALE GENOMIC DNA]</scope>
    <source>
        <strain evidence="2">L227-S17</strain>
    </source>
</reference>
<dbReference type="Proteomes" id="UP001431572">
    <property type="component" value="Plasmid unnamed3"/>
</dbReference>
<keyword evidence="5" id="KW-1185">Reference proteome</keyword>
<dbReference type="AlphaFoldDB" id="A0A8T7MAE0"/>
<evidence type="ECO:0000313" key="2">
    <source>
        <dbReference type="EMBL" id="NWJ49120.1"/>
    </source>
</evidence>
<evidence type="ECO:0000313" key="4">
    <source>
        <dbReference type="Proteomes" id="UP000521676"/>
    </source>
</evidence>
<evidence type="ECO:0000313" key="3">
    <source>
        <dbReference type="EMBL" id="WJW70430.1"/>
    </source>
</evidence>
<dbReference type="GO" id="GO:0003677">
    <property type="term" value="F:DNA binding"/>
    <property type="evidence" value="ECO:0007669"/>
    <property type="project" value="InterPro"/>
</dbReference>
<geneLocation type="plasmid" evidence="3 5">
    <name>unnamed3</name>
</geneLocation>
<accession>A0A8T7MAE0</accession>
<sequence>MELMNLKQACDYLGVTLVTLRKLINTGKLTAIPDELDSRQKLIKKSELDTFLAKRGGAEAYHPVSEELEGVLKAATESEAEKLIDTHTYMEDIKRMAAEILAQKEFNQRQRASA</sequence>
<keyword evidence="3" id="KW-0614">Plasmid</keyword>
<dbReference type="NCBIfam" id="TIGR01764">
    <property type="entry name" value="excise"/>
    <property type="match status" value="1"/>
</dbReference>
<dbReference type="Proteomes" id="UP000521676">
    <property type="component" value="Unassembled WGS sequence"/>
</dbReference>
<organism evidence="2 4">
    <name type="scientific">Candidatus Chlorohelix allophototropha</name>
    <dbReference type="NCBI Taxonomy" id="3003348"/>
    <lineage>
        <taxon>Bacteria</taxon>
        <taxon>Bacillati</taxon>
        <taxon>Chloroflexota</taxon>
        <taxon>Chloroflexia</taxon>
        <taxon>Candidatus Chloroheliales</taxon>
        <taxon>Candidatus Chloroheliaceae</taxon>
        <taxon>Candidatus Chlorohelix</taxon>
    </lineage>
</organism>
<protein>
    <submittedName>
        <fullName evidence="2">Helix-turn-helix domain-containing protein</fullName>
    </submittedName>
</protein>